<reference evidence="4 5" key="1">
    <citation type="submission" date="2021-02" db="EMBL/GenBank/DDBJ databases">
        <authorList>
            <person name="Jung H.S."/>
            <person name="Chun B.H."/>
            <person name="Jeon C.O."/>
        </authorList>
    </citation>
    <scope>NUCLEOTIDE SEQUENCE [LARGE SCALE GENOMIC DNA]</scope>
    <source>
        <strain evidence="4 5">LMG 25203</strain>
    </source>
</reference>
<accession>A0ABS2CWV4</accession>
<evidence type="ECO:0000313" key="5">
    <source>
        <dbReference type="Proteomes" id="UP000759529"/>
    </source>
</evidence>
<evidence type="ECO:0000256" key="1">
    <source>
        <dbReference type="ARBA" id="ARBA00022729"/>
    </source>
</evidence>
<keyword evidence="5" id="KW-1185">Reference proteome</keyword>
<evidence type="ECO:0000256" key="2">
    <source>
        <dbReference type="SAM" id="SignalP"/>
    </source>
</evidence>
<dbReference type="Proteomes" id="UP000759529">
    <property type="component" value="Unassembled WGS sequence"/>
</dbReference>
<dbReference type="Pfam" id="PF18962">
    <property type="entry name" value="Por_Secre_tail"/>
    <property type="match status" value="1"/>
</dbReference>
<feature type="chain" id="PRO_5046031001" evidence="2">
    <location>
        <begin position="23"/>
        <end position="511"/>
    </location>
</feature>
<protein>
    <submittedName>
        <fullName evidence="4">T9SS type A sorting domain-containing protein</fullName>
    </submittedName>
</protein>
<dbReference type="InterPro" id="IPR013431">
    <property type="entry name" value="Delta_60_rpt"/>
</dbReference>
<dbReference type="Gene3D" id="2.80.10.50">
    <property type="match status" value="3"/>
</dbReference>
<organism evidence="4 5">
    <name type="scientific">Flavobacterium macrobrachii</name>
    <dbReference type="NCBI Taxonomy" id="591204"/>
    <lineage>
        <taxon>Bacteria</taxon>
        <taxon>Pseudomonadati</taxon>
        <taxon>Bacteroidota</taxon>
        <taxon>Flavobacteriia</taxon>
        <taxon>Flavobacteriales</taxon>
        <taxon>Flavobacteriaceae</taxon>
        <taxon>Flavobacterium</taxon>
    </lineage>
</organism>
<evidence type="ECO:0000313" key="4">
    <source>
        <dbReference type="EMBL" id="MBM6499064.1"/>
    </source>
</evidence>
<dbReference type="NCBIfam" id="TIGR02608">
    <property type="entry name" value="delta_60_rpt"/>
    <property type="match status" value="8"/>
</dbReference>
<name>A0ABS2CWV4_9FLAO</name>
<feature type="domain" description="Secretion system C-terminal sorting" evidence="3">
    <location>
        <begin position="442"/>
        <end position="502"/>
    </location>
</feature>
<gene>
    <name evidence="4" type="ORF">H9X54_007090</name>
</gene>
<proteinExistence type="predicted"/>
<dbReference type="Pfam" id="PF17164">
    <property type="entry name" value="DUF5122"/>
    <property type="match status" value="7"/>
</dbReference>
<dbReference type="SUPFAM" id="SSF82171">
    <property type="entry name" value="DPP6 N-terminal domain-like"/>
    <property type="match status" value="1"/>
</dbReference>
<evidence type="ECO:0000259" key="3">
    <source>
        <dbReference type="Pfam" id="PF18962"/>
    </source>
</evidence>
<sequence>MNIKLSSVVALTLLVSSTTLLAQNPGTLDTSFGASGKVITDLYGYQEINDVAIQSDGKIVSIGRSKHGTDYNFAVYRHLSNGTIDTSFGTNGGVFVDVKGTNRFDQANVVVIQPDGKILVAGSAGLATDNSTAHFGFIRLNTNGTLDTTFGTGGKTSFAVGNNTSTPNNRVFDMKLQSDGKIIAVGKASNTSSFSDFGIVRLNADGSLDSDFSNDGKYTVDLGYVLDEATHLNINSANGKILIAGETNSNLGLAMINDDGSLDTTFGTSGKMIVDFDNSLIFSGVAFQNDGKILVSGNESGDIVVYRVNANGTLDTSFGTNGKTITDLDSGSVDKSSKTLIIQPSGEIIVIGETNTGSTNYFALVRYTSSGQLDTTFSNDGIVLTNFGPGFNSTTSAVFQPDGKLVVAGFTGFSGQTALALARYNTGVTLNTQSNTISKINLYPNPVTDLINVEGVFEVNSHYRIFDALGREVKKGLIKSENSTSINVSNLSKGTYYINIDTFDVVKFIKN</sequence>
<dbReference type="NCBIfam" id="TIGR04183">
    <property type="entry name" value="Por_Secre_tail"/>
    <property type="match status" value="1"/>
</dbReference>
<dbReference type="InterPro" id="IPR026444">
    <property type="entry name" value="Secre_tail"/>
</dbReference>
<dbReference type="EMBL" id="JACSOD020000466">
    <property type="protein sequence ID" value="MBM6499064.1"/>
    <property type="molecule type" value="Genomic_DNA"/>
</dbReference>
<dbReference type="RefSeq" id="WP_187657940.1">
    <property type="nucleotide sequence ID" value="NZ_JACSOD020000466.1"/>
</dbReference>
<keyword evidence="1 2" id="KW-0732">Signal</keyword>
<feature type="signal peptide" evidence="2">
    <location>
        <begin position="1"/>
        <end position="22"/>
    </location>
</feature>
<comment type="caution">
    <text evidence="4">The sequence shown here is derived from an EMBL/GenBank/DDBJ whole genome shotgun (WGS) entry which is preliminary data.</text>
</comment>